<dbReference type="RefSeq" id="WP_249318788.1">
    <property type="nucleotide sequence ID" value="NZ_JACRSN010000006.1"/>
</dbReference>
<name>A0A926D8Y1_9FIRM</name>
<gene>
    <name evidence="1" type="ORF">IAG03_05220</name>
</gene>
<organism evidence="1 2">
    <name type="scientific">Yeguia hominis</name>
    <dbReference type="NCBI Taxonomy" id="2763662"/>
    <lineage>
        <taxon>Bacteria</taxon>
        <taxon>Bacillati</taxon>
        <taxon>Bacillota</taxon>
        <taxon>Clostridia</taxon>
        <taxon>Eubacteriales</taxon>
        <taxon>Yeguiaceae</taxon>
        <taxon>Yeguia</taxon>
    </lineage>
</organism>
<comment type="caution">
    <text evidence="1">The sequence shown here is derived from an EMBL/GenBank/DDBJ whole genome shotgun (WGS) entry which is preliminary data.</text>
</comment>
<proteinExistence type="predicted"/>
<dbReference type="EMBL" id="JACRSN010000006">
    <property type="protein sequence ID" value="MBC8533411.1"/>
    <property type="molecule type" value="Genomic_DNA"/>
</dbReference>
<dbReference type="Proteomes" id="UP000651482">
    <property type="component" value="Unassembled WGS sequence"/>
</dbReference>
<accession>A0A926D8Y1</accession>
<reference evidence="1" key="1">
    <citation type="submission" date="2020-08" db="EMBL/GenBank/DDBJ databases">
        <title>Genome public.</title>
        <authorList>
            <person name="Liu C."/>
            <person name="Sun Q."/>
        </authorList>
    </citation>
    <scope>NUCLEOTIDE SEQUENCE</scope>
    <source>
        <strain evidence="1">NSJ-40</strain>
    </source>
</reference>
<sequence length="423" mass="47992">MDFKSFRLVQTDMTAQRRVYEGYKTENGVHLEYYISTEMWDDKTSGNVECRNVVRAIDADESVFQKLCAVFGNYKIAEWAGFRGHDPQALDGTGMHLEVVLADGTEINAQGTNSFPENYSSFAQELCKLITTEKINSVRFSEGTYEITLPESWVGTVTASFSENQVEFFVDKIGGGELTFFIIDSDTYGYASDSYKGRIEAGRLISGEDVRFITARDNYAIVSYATEVSEEALGLWKNYENDKVAIIESLRGVNGYEFYPEDGTVLYYADAREMADKARSLWLNLNFAGEYPGSAKPVRFKRKNYVPMFPPYDYINTIESVRKKFLKVFSEEFTDKTLNRAVADKELIEYKGDVYVVCKKRKGEASYNSCVDCVRDEGNGKFTVVIAVKMPPSGSKLYVDLPTEKKAAGEFVFSDYPYWEKSE</sequence>
<evidence type="ECO:0000313" key="2">
    <source>
        <dbReference type="Proteomes" id="UP000651482"/>
    </source>
</evidence>
<protein>
    <submittedName>
        <fullName evidence="1">Uncharacterized protein</fullName>
    </submittedName>
</protein>
<evidence type="ECO:0000313" key="1">
    <source>
        <dbReference type="EMBL" id="MBC8533411.1"/>
    </source>
</evidence>
<keyword evidence="2" id="KW-1185">Reference proteome</keyword>
<dbReference type="AlphaFoldDB" id="A0A926D8Y1"/>